<dbReference type="Proteomes" id="UP000178099">
    <property type="component" value="Unassembled WGS sequence"/>
</dbReference>
<comment type="caution">
    <text evidence="1">The sequence shown here is derived from an EMBL/GenBank/DDBJ whole genome shotgun (WGS) entry which is preliminary data.</text>
</comment>
<accession>A0A1G2DFD1</accession>
<organism evidence="1 2">
    <name type="scientific">Candidatus Lloydbacteria bacterium RIFCSPHIGHO2_02_FULL_51_22</name>
    <dbReference type="NCBI Taxonomy" id="1798663"/>
    <lineage>
        <taxon>Bacteria</taxon>
        <taxon>Candidatus Lloydiibacteriota</taxon>
    </lineage>
</organism>
<dbReference type="AlphaFoldDB" id="A0A1G2DFD1"/>
<evidence type="ECO:0000313" key="2">
    <source>
        <dbReference type="Proteomes" id="UP000178099"/>
    </source>
</evidence>
<reference evidence="1 2" key="1">
    <citation type="journal article" date="2016" name="Nat. Commun.">
        <title>Thousands of microbial genomes shed light on interconnected biogeochemical processes in an aquifer system.</title>
        <authorList>
            <person name="Anantharaman K."/>
            <person name="Brown C.T."/>
            <person name="Hug L.A."/>
            <person name="Sharon I."/>
            <person name="Castelle C.J."/>
            <person name="Probst A.J."/>
            <person name="Thomas B.C."/>
            <person name="Singh A."/>
            <person name="Wilkins M.J."/>
            <person name="Karaoz U."/>
            <person name="Brodie E.L."/>
            <person name="Williams K.H."/>
            <person name="Hubbard S.S."/>
            <person name="Banfield J.F."/>
        </authorList>
    </citation>
    <scope>NUCLEOTIDE SEQUENCE [LARGE SCALE GENOMIC DNA]</scope>
</reference>
<protein>
    <submittedName>
        <fullName evidence="1">Uncharacterized protein</fullName>
    </submittedName>
</protein>
<dbReference type="EMBL" id="MHLN01000017">
    <property type="protein sequence ID" value="OGZ11661.1"/>
    <property type="molecule type" value="Genomic_DNA"/>
</dbReference>
<evidence type="ECO:0000313" key="1">
    <source>
        <dbReference type="EMBL" id="OGZ11661.1"/>
    </source>
</evidence>
<name>A0A1G2DFD1_9BACT</name>
<proteinExistence type="predicted"/>
<gene>
    <name evidence="1" type="ORF">A3D67_00520</name>
</gene>
<sequence length="77" mass="8251">MVVVAGVLELTEPIQHCHIVGEVEVGQLLHQSVVQPLHLSPALLVLTRRLLAFGRIAICFGAALALDVVVGDDAFDR</sequence>